<dbReference type="OrthoDB" id="515688at2759"/>
<keyword evidence="4" id="KW-1185">Reference proteome</keyword>
<dbReference type="Proteomes" id="UP000054558">
    <property type="component" value="Unassembled WGS sequence"/>
</dbReference>
<organism evidence="3 4">
    <name type="scientific">Klebsormidium nitens</name>
    <name type="common">Green alga</name>
    <name type="synonym">Ulothrix nitens</name>
    <dbReference type="NCBI Taxonomy" id="105231"/>
    <lineage>
        <taxon>Eukaryota</taxon>
        <taxon>Viridiplantae</taxon>
        <taxon>Streptophyta</taxon>
        <taxon>Klebsormidiophyceae</taxon>
        <taxon>Klebsormidiales</taxon>
        <taxon>Klebsormidiaceae</taxon>
        <taxon>Klebsormidium</taxon>
    </lineage>
</organism>
<dbReference type="AlphaFoldDB" id="A0A1Y1HSS8"/>
<dbReference type="SMART" id="SM00671">
    <property type="entry name" value="SEL1"/>
    <property type="match status" value="3"/>
</dbReference>
<dbReference type="EMBL" id="DF237036">
    <property type="protein sequence ID" value="GAQ81685.1"/>
    <property type="molecule type" value="Genomic_DNA"/>
</dbReference>
<dbReference type="InterPro" id="IPR036047">
    <property type="entry name" value="F-box-like_dom_sf"/>
</dbReference>
<dbReference type="STRING" id="105231.A0A1Y1HSS8"/>
<dbReference type="InterPro" id="IPR006597">
    <property type="entry name" value="Sel1-like"/>
</dbReference>
<evidence type="ECO:0000313" key="4">
    <source>
        <dbReference type="Proteomes" id="UP000054558"/>
    </source>
</evidence>
<dbReference type="SUPFAM" id="SSF81383">
    <property type="entry name" value="F-box domain"/>
    <property type="match status" value="1"/>
</dbReference>
<dbReference type="SUPFAM" id="SSF81901">
    <property type="entry name" value="HCP-like"/>
    <property type="match status" value="1"/>
</dbReference>
<proteinExistence type="inferred from homology"/>
<evidence type="ECO:0000313" key="3">
    <source>
        <dbReference type="EMBL" id="GAQ81685.1"/>
    </source>
</evidence>
<dbReference type="Pfam" id="PF08238">
    <property type="entry name" value="Sel1"/>
    <property type="match status" value="3"/>
</dbReference>
<name>A0A1Y1HSS8_KLENI</name>
<dbReference type="InterPro" id="IPR011990">
    <property type="entry name" value="TPR-like_helical_dom_sf"/>
</dbReference>
<feature type="compositionally biased region" description="Basic and acidic residues" evidence="2">
    <location>
        <begin position="242"/>
        <end position="253"/>
    </location>
</feature>
<dbReference type="Gene3D" id="1.25.40.10">
    <property type="entry name" value="Tetratricopeptide repeat domain"/>
    <property type="match status" value="1"/>
</dbReference>
<feature type="region of interest" description="Disordered" evidence="2">
    <location>
        <begin position="235"/>
        <end position="254"/>
    </location>
</feature>
<feature type="region of interest" description="Disordered" evidence="2">
    <location>
        <begin position="116"/>
        <end position="152"/>
    </location>
</feature>
<gene>
    <name evidence="3" type="ORF">KFL_000870210</name>
</gene>
<dbReference type="Gene3D" id="3.80.10.10">
    <property type="entry name" value="Ribonuclease Inhibitor"/>
    <property type="match status" value="1"/>
</dbReference>
<reference evidence="3 4" key="1">
    <citation type="journal article" date="2014" name="Nat. Commun.">
        <title>Klebsormidium flaccidum genome reveals primary factors for plant terrestrial adaptation.</title>
        <authorList>
            <person name="Hori K."/>
            <person name="Maruyama F."/>
            <person name="Fujisawa T."/>
            <person name="Togashi T."/>
            <person name="Yamamoto N."/>
            <person name="Seo M."/>
            <person name="Sato S."/>
            <person name="Yamada T."/>
            <person name="Mori H."/>
            <person name="Tajima N."/>
            <person name="Moriyama T."/>
            <person name="Ikeuchi M."/>
            <person name="Watanabe M."/>
            <person name="Wada H."/>
            <person name="Kobayashi K."/>
            <person name="Saito M."/>
            <person name="Masuda T."/>
            <person name="Sasaki-Sekimoto Y."/>
            <person name="Mashiguchi K."/>
            <person name="Awai K."/>
            <person name="Shimojima M."/>
            <person name="Masuda S."/>
            <person name="Iwai M."/>
            <person name="Nobusawa T."/>
            <person name="Narise T."/>
            <person name="Kondo S."/>
            <person name="Saito H."/>
            <person name="Sato R."/>
            <person name="Murakawa M."/>
            <person name="Ihara Y."/>
            <person name="Oshima-Yamada Y."/>
            <person name="Ohtaka K."/>
            <person name="Satoh M."/>
            <person name="Sonobe K."/>
            <person name="Ishii M."/>
            <person name="Ohtani R."/>
            <person name="Kanamori-Sato M."/>
            <person name="Honoki R."/>
            <person name="Miyazaki D."/>
            <person name="Mochizuki H."/>
            <person name="Umetsu J."/>
            <person name="Higashi K."/>
            <person name="Shibata D."/>
            <person name="Kamiya Y."/>
            <person name="Sato N."/>
            <person name="Nakamura Y."/>
            <person name="Tabata S."/>
            <person name="Ida S."/>
            <person name="Kurokawa K."/>
            <person name="Ohta H."/>
        </authorList>
    </citation>
    <scope>NUCLEOTIDE SEQUENCE [LARGE SCALE GENOMIC DNA]</scope>
    <source>
        <strain evidence="3 4">NIES-2285</strain>
    </source>
</reference>
<sequence>MRAVLCSSISAPLYCTPARNGGTVYWIAHTLSPINERAVRATGVSGISGDAVLVESAEYGPLQLARFLPGSSAGGKTTPPPETASLAGSCVHKRATGNREELPESDTCEHVECSHKRGLSEHSGSTPVLESSCEETPGSKAHSHPGKRLRGSQCERDASVELQQRQARDSLVHGTASACELDSLVEVGSVLSAPSNSSGVARVSLNLSTETVHSIESNDSDHCSHLSVAPSSICRSAGAHSHHPDSTYSHHSEGASAIHTSTEHLHQARSDIEHLSPAHNSRCEISSGVAKPSCEVGVENEGRAFSQGRSMDSLSIGELQMVFSFLGFSDLSTASAVCKLWRMSIAEDEPLLKSLVIRRRMFQPAIAPPAPRRTKFLCGTHPLPFVLIRAAEAGNVPAMVLVAEEMERQGQRPKALDWWKKAARKGDQGSQYRIGEAYYRGDSEWPQDGEEALIWLNRAAKFAHGDAGLSAAAGLLLGYMHLDGEGIAAPNNTEAVRWFRFAAELGNREAEKTLGWLWNTGQF</sequence>
<dbReference type="PANTHER" id="PTHR11102:SF160">
    <property type="entry name" value="ERAD-ASSOCIATED E3 UBIQUITIN-PROTEIN LIGASE COMPONENT HRD3"/>
    <property type="match status" value="1"/>
</dbReference>
<dbReference type="InterPro" id="IPR032675">
    <property type="entry name" value="LRR_dom_sf"/>
</dbReference>
<evidence type="ECO:0000256" key="2">
    <source>
        <dbReference type="SAM" id="MobiDB-lite"/>
    </source>
</evidence>
<accession>A0A1Y1HSS8</accession>
<evidence type="ECO:0000256" key="1">
    <source>
        <dbReference type="ARBA" id="ARBA00038101"/>
    </source>
</evidence>
<dbReference type="PANTHER" id="PTHR11102">
    <property type="entry name" value="SEL-1-LIKE PROTEIN"/>
    <property type="match status" value="1"/>
</dbReference>
<feature type="compositionally biased region" description="Basic residues" evidence="2">
    <location>
        <begin position="141"/>
        <end position="150"/>
    </location>
</feature>
<dbReference type="InterPro" id="IPR050767">
    <property type="entry name" value="Sel1_AlgK"/>
</dbReference>
<protein>
    <submittedName>
        <fullName evidence="3">Uncharacterized protein</fullName>
    </submittedName>
</protein>
<comment type="similarity">
    <text evidence="1">Belongs to the sel-1 family.</text>
</comment>